<dbReference type="GO" id="GO:0000272">
    <property type="term" value="P:polysaccharide catabolic process"/>
    <property type="evidence" value="ECO:0007669"/>
    <property type="project" value="UniProtKB-KW"/>
</dbReference>
<evidence type="ECO:0000256" key="1">
    <source>
        <dbReference type="ARBA" id="ARBA00022729"/>
    </source>
</evidence>
<keyword evidence="2 3" id="KW-0456">Lyase</keyword>
<dbReference type="SUPFAM" id="SSF51126">
    <property type="entry name" value="Pectin lyase-like"/>
    <property type="match status" value="1"/>
</dbReference>
<organism evidence="6 7">
    <name type="scientific">Epilithonimonas hungarica</name>
    <dbReference type="NCBI Taxonomy" id="454006"/>
    <lineage>
        <taxon>Bacteria</taxon>
        <taxon>Pseudomonadati</taxon>
        <taxon>Bacteroidota</taxon>
        <taxon>Flavobacteriia</taxon>
        <taxon>Flavobacteriales</taxon>
        <taxon>Weeksellaceae</taxon>
        <taxon>Chryseobacterium group</taxon>
        <taxon>Epilithonimonas</taxon>
    </lineage>
</organism>
<dbReference type="InterPro" id="IPR045032">
    <property type="entry name" value="PEL"/>
</dbReference>
<dbReference type="InterPro" id="IPR002022">
    <property type="entry name" value="Pec_lyase"/>
</dbReference>
<dbReference type="Proteomes" id="UP000199203">
    <property type="component" value="Unassembled WGS sequence"/>
</dbReference>
<dbReference type="InterPro" id="IPR011050">
    <property type="entry name" value="Pectin_lyase_fold/virulence"/>
</dbReference>
<dbReference type="GO" id="GO:0005576">
    <property type="term" value="C:extracellular region"/>
    <property type="evidence" value="ECO:0007669"/>
    <property type="project" value="UniProtKB-SubCell"/>
</dbReference>
<dbReference type="PANTHER" id="PTHR31683:SF18">
    <property type="entry name" value="PECTATE LYASE 21-RELATED"/>
    <property type="match status" value="1"/>
</dbReference>
<dbReference type="EMBL" id="FNBH01000004">
    <property type="protein sequence ID" value="SDG41088.1"/>
    <property type="molecule type" value="Genomic_DNA"/>
</dbReference>
<dbReference type="InterPro" id="IPR012334">
    <property type="entry name" value="Pectin_lyas_fold"/>
</dbReference>
<evidence type="ECO:0000256" key="3">
    <source>
        <dbReference type="RuleBase" id="RU361173"/>
    </source>
</evidence>
<dbReference type="OrthoDB" id="9804661at2"/>
<keyword evidence="3" id="KW-0119">Carbohydrate metabolism</keyword>
<name>A0A1G7U0Z9_9FLAO</name>
<evidence type="ECO:0000259" key="5">
    <source>
        <dbReference type="SMART" id="SM00656"/>
    </source>
</evidence>
<dbReference type="Pfam" id="PF18962">
    <property type="entry name" value="Por_Secre_tail"/>
    <property type="match status" value="1"/>
</dbReference>
<dbReference type="RefSeq" id="WP_089874505.1">
    <property type="nucleotide sequence ID" value="NZ_FNBH01000004.1"/>
</dbReference>
<comment type="subcellular location">
    <subcellularLocation>
        <location evidence="3">Secreted</location>
    </subcellularLocation>
</comment>
<keyword evidence="3" id="KW-0964">Secreted</keyword>
<keyword evidence="7" id="KW-1185">Reference proteome</keyword>
<feature type="chain" id="PRO_5011741337" evidence="4">
    <location>
        <begin position="21"/>
        <end position="435"/>
    </location>
</feature>
<protein>
    <submittedName>
        <fullName evidence="6">Pectate lyase</fullName>
    </submittedName>
</protein>
<dbReference type="AlphaFoldDB" id="A0A1G7U0Z9"/>
<sequence>MKKILLLAFLAIVTSLEIKAQCPVSGWASTNGVTGGGTATPTVVTTYAELRTAVNSTSVKVIHVSGQITFPSTGRLTLNNQTNKSIIGLAGARLISTDLTAGGSGILTLKNSSNILIKNITFEGPGAYDVDGNDNMTIDNCTNVWVDHCTFQDALDGNLDIKNASDLISITWTKFEYLKPPIAGGSGGSNDHRFSNLFGSSDSDTQDDGKLRVTMQYCWWANGVRERMPRVRYGKVHLVNNYFNSSVSNYCIYAGYKADLLIEGNYFDGVKNPIRLETGNFTAAQSVDNTFVGTTGTAVGSGTAFTPPYSLTKIASQDVKQTVMSGAGAVLLQSTDCFFLGTNEAVSKSISNASFFPNPASENISFKVFSDSDNKPVTINVTDLSGKSEGVIYKGALTKGNNTINSIPIKKLGKGVKLFEVKTDDGSYVQKVIIK</sequence>
<dbReference type="PANTHER" id="PTHR31683">
    <property type="entry name" value="PECTATE LYASE 18-RELATED"/>
    <property type="match status" value="1"/>
</dbReference>
<keyword evidence="3" id="KW-0624">Polysaccharide degradation</keyword>
<dbReference type="GO" id="GO:0030570">
    <property type="term" value="F:pectate lyase activity"/>
    <property type="evidence" value="ECO:0007669"/>
    <property type="project" value="InterPro"/>
</dbReference>
<feature type="domain" description="Pectate lyase" evidence="5">
    <location>
        <begin position="38"/>
        <end position="273"/>
    </location>
</feature>
<comment type="similarity">
    <text evidence="3">Belongs to the polysaccharide lyase 1 family.</text>
</comment>
<dbReference type="NCBIfam" id="TIGR04183">
    <property type="entry name" value="Por_Secre_tail"/>
    <property type="match status" value="1"/>
</dbReference>
<reference evidence="7" key="1">
    <citation type="submission" date="2016-10" db="EMBL/GenBank/DDBJ databases">
        <authorList>
            <person name="Varghese N."/>
            <person name="Submissions S."/>
        </authorList>
    </citation>
    <scope>NUCLEOTIDE SEQUENCE [LARGE SCALE GENOMIC DNA]</scope>
    <source>
        <strain evidence="7">DSM 19684</strain>
    </source>
</reference>
<dbReference type="Pfam" id="PF00544">
    <property type="entry name" value="Pectate_lyase_4"/>
    <property type="match status" value="1"/>
</dbReference>
<evidence type="ECO:0000256" key="2">
    <source>
        <dbReference type="ARBA" id="ARBA00023239"/>
    </source>
</evidence>
<dbReference type="InterPro" id="IPR026444">
    <property type="entry name" value="Secre_tail"/>
</dbReference>
<evidence type="ECO:0000256" key="4">
    <source>
        <dbReference type="SAM" id="SignalP"/>
    </source>
</evidence>
<proteinExistence type="inferred from homology"/>
<keyword evidence="1 4" id="KW-0732">Signal</keyword>
<dbReference type="Gene3D" id="2.160.20.10">
    <property type="entry name" value="Single-stranded right-handed beta-helix, Pectin lyase-like"/>
    <property type="match status" value="1"/>
</dbReference>
<accession>A0A1G7U0Z9</accession>
<feature type="signal peptide" evidence="4">
    <location>
        <begin position="1"/>
        <end position="20"/>
    </location>
</feature>
<gene>
    <name evidence="6" type="ORF">SAMN05421825_3279</name>
</gene>
<evidence type="ECO:0000313" key="6">
    <source>
        <dbReference type="EMBL" id="SDG41088.1"/>
    </source>
</evidence>
<dbReference type="STRING" id="454006.SAMN05421825_3279"/>
<dbReference type="SMART" id="SM00656">
    <property type="entry name" value="Amb_all"/>
    <property type="match status" value="1"/>
</dbReference>
<evidence type="ECO:0000313" key="7">
    <source>
        <dbReference type="Proteomes" id="UP000199203"/>
    </source>
</evidence>